<evidence type="ECO:0000313" key="2">
    <source>
        <dbReference type="Proteomes" id="UP000644749"/>
    </source>
</evidence>
<comment type="caution">
    <text evidence="1">The sequence shown here is derived from an EMBL/GenBank/DDBJ whole genome shotgun (WGS) entry which is preliminary data.</text>
</comment>
<keyword evidence="2" id="KW-1185">Reference proteome</keyword>
<accession>A0ABS1S6U3</accession>
<reference evidence="1 2" key="1">
    <citation type="submission" date="2021-01" db="EMBL/GenBank/DDBJ databases">
        <title>011410 draft genome.</title>
        <authorList>
            <person name="Lang L."/>
        </authorList>
    </citation>
    <scope>NUCLEOTIDE SEQUENCE [LARGE SCALE GENOMIC DNA]</scope>
    <source>
        <strain evidence="1 2">KCTC 42845</strain>
    </source>
</reference>
<dbReference type="RefSeq" id="WP_191309290.1">
    <property type="nucleotide sequence ID" value="NZ_BNCL01000005.1"/>
</dbReference>
<dbReference type="InterPro" id="IPR021955">
    <property type="entry name" value="DUF3572"/>
</dbReference>
<protein>
    <submittedName>
        <fullName evidence="1">DUF3572 domain-containing protein</fullName>
    </submittedName>
</protein>
<sequence length="95" mass="10302">MTYSREAAQNLATSVLIYMAERPDLMAGFLEASGLNPQDLRKIAADPEIALHVLDFLLEDDRRVLDAAADLTIPPGDLMQARTALAGPGSYGWDV</sequence>
<dbReference type="Pfam" id="PF12096">
    <property type="entry name" value="DUF3572"/>
    <property type="match status" value="1"/>
</dbReference>
<dbReference type="EMBL" id="JAESHT010000005">
    <property type="protein sequence ID" value="MBL3673417.1"/>
    <property type="molecule type" value="Genomic_DNA"/>
</dbReference>
<proteinExistence type="predicted"/>
<name>A0ABS1S6U3_9RHOB</name>
<evidence type="ECO:0000313" key="1">
    <source>
        <dbReference type="EMBL" id="MBL3673417.1"/>
    </source>
</evidence>
<dbReference type="Proteomes" id="UP000644749">
    <property type="component" value="Unassembled WGS sequence"/>
</dbReference>
<organism evidence="1 2">
    <name type="scientific">Paracoccus aerius</name>
    <dbReference type="NCBI Taxonomy" id="1915382"/>
    <lineage>
        <taxon>Bacteria</taxon>
        <taxon>Pseudomonadati</taxon>
        <taxon>Pseudomonadota</taxon>
        <taxon>Alphaproteobacteria</taxon>
        <taxon>Rhodobacterales</taxon>
        <taxon>Paracoccaceae</taxon>
        <taxon>Paracoccus</taxon>
    </lineage>
</organism>
<gene>
    <name evidence="1" type="ORF">JL111_07925</name>
</gene>